<evidence type="ECO:0000259" key="8">
    <source>
        <dbReference type="PROSITE" id="PS50105"/>
    </source>
</evidence>
<dbReference type="SMART" id="SM00454">
    <property type="entry name" value="SAM"/>
    <property type="match status" value="3"/>
</dbReference>
<evidence type="ECO:0000313" key="9">
    <source>
        <dbReference type="EMBL" id="KAF5918821.1"/>
    </source>
</evidence>
<feature type="region of interest" description="Disordered" evidence="7">
    <location>
        <begin position="472"/>
        <end position="514"/>
    </location>
</feature>
<dbReference type="Proteomes" id="UP000551758">
    <property type="component" value="Unassembled WGS sequence"/>
</dbReference>
<keyword evidence="3" id="KW-0677">Repeat</keyword>
<evidence type="ECO:0000256" key="3">
    <source>
        <dbReference type="ARBA" id="ARBA00022737"/>
    </source>
</evidence>
<dbReference type="CDD" id="cd09569">
    <property type="entry name" value="SAM_liprin-beta1_2_repeat3"/>
    <property type="match status" value="1"/>
</dbReference>
<feature type="coiled-coil region" evidence="6">
    <location>
        <begin position="32"/>
        <end position="69"/>
    </location>
</feature>
<evidence type="ECO:0000256" key="1">
    <source>
        <dbReference type="ARBA" id="ARBA00007547"/>
    </source>
</evidence>
<reference evidence="9 10" key="1">
    <citation type="journal article" date="2020" name="Mol. Biol. Evol.">
        <title>Interspecific Gene Flow and the Evolution of Specialization in Black and White Rhinoceros.</title>
        <authorList>
            <person name="Moodley Y."/>
            <person name="Westbury M.V."/>
            <person name="Russo I.M."/>
            <person name="Gopalakrishnan S."/>
            <person name="Rakotoarivelo A."/>
            <person name="Olsen R.A."/>
            <person name="Prost S."/>
            <person name="Tunstall T."/>
            <person name="Ryder O.A."/>
            <person name="Dalen L."/>
            <person name="Bruford M.W."/>
        </authorList>
    </citation>
    <scope>NUCLEOTIDE SEQUENCE [LARGE SCALE GENOMIC DNA]</scope>
    <source>
        <strain evidence="9">SBR-YM</strain>
        <tissue evidence="9">Skin</tissue>
    </source>
</reference>
<dbReference type="PROSITE" id="PS50105">
    <property type="entry name" value="SAM_DOMAIN"/>
    <property type="match status" value="3"/>
</dbReference>
<dbReference type="InterPro" id="IPR037617">
    <property type="entry name" value="LIPB1/2_SAM_1"/>
</dbReference>
<gene>
    <name evidence="9" type="ORF">HPG69_005859</name>
</gene>
<name>A0A7J7ET21_DICBM</name>
<evidence type="ECO:0000256" key="2">
    <source>
        <dbReference type="ARBA" id="ARBA00022553"/>
    </source>
</evidence>
<dbReference type="FunFam" id="1.10.150.50:FF:000007">
    <property type="entry name" value="Liprin-beta-1 isoform 1"/>
    <property type="match status" value="1"/>
</dbReference>
<keyword evidence="10" id="KW-1185">Reference proteome</keyword>
<evidence type="ECO:0000256" key="5">
    <source>
        <dbReference type="ARBA" id="ARBA00060046"/>
    </source>
</evidence>
<proteinExistence type="inferred from homology"/>
<dbReference type="InterPro" id="IPR058914">
    <property type="entry name" value="LIPB1/2_CC"/>
</dbReference>
<feature type="domain" description="SAM" evidence="8">
    <location>
        <begin position="596"/>
        <end position="654"/>
    </location>
</feature>
<dbReference type="FunFam" id="1.10.150.50:FF:000005">
    <property type="entry name" value="Liprin-beta-1 isoform 1"/>
    <property type="match status" value="1"/>
</dbReference>
<dbReference type="EMBL" id="JACDTQ010002427">
    <property type="protein sequence ID" value="KAF5918821.1"/>
    <property type="molecule type" value="Genomic_DNA"/>
</dbReference>
<evidence type="ECO:0000256" key="4">
    <source>
        <dbReference type="ARBA" id="ARBA00023054"/>
    </source>
</evidence>
<dbReference type="PANTHER" id="PTHR12587">
    <property type="entry name" value="LAR INTERACTING PROTEIN LIP -RELATED PROTEIN"/>
    <property type="match status" value="1"/>
</dbReference>
<keyword evidence="2" id="KW-0597">Phosphoprotein</keyword>
<evidence type="ECO:0000256" key="6">
    <source>
        <dbReference type="SAM" id="Coils"/>
    </source>
</evidence>
<organism evidence="9 10">
    <name type="scientific">Diceros bicornis minor</name>
    <name type="common">South-central black rhinoceros</name>
    <dbReference type="NCBI Taxonomy" id="77932"/>
    <lineage>
        <taxon>Eukaryota</taxon>
        <taxon>Metazoa</taxon>
        <taxon>Chordata</taxon>
        <taxon>Craniata</taxon>
        <taxon>Vertebrata</taxon>
        <taxon>Euteleostomi</taxon>
        <taxon>Mammalia</taxon>
        <taxon>Eutheria</taxon>
        <taxon>Laurasiatheria</taxon>
        <taxon>Perissodactyla</taxon>
        <taxon>Rhinocerotidae</taxon>
        <taxon>Diceros</taxon>
    </lineage>
</organism>
<comment type="function">
    <text evidence="5">May regulate the disassembly of focal adhesions. Did not bind receptor-like tyrosine phosphatases type 2A.</text>
</comment>
<feature type="domain" description="SAM" evidence="8">
    <location>
        <begin position="679"/>
        <end position="710"/>
    </location>
</feature>
<sequence>MEVYDLEICFCLQELLSRTSLETQKLDLMTEVSELKLKLVGMEKEQREQEEKQRKAESVLNVISELQEQMCRLQLDIHRQIQERFLLTRDHPEEVAAGDGVAEPQPCSQDCACWEGSPELLQELRHLKIKVEELENERNQYEWKLKATKAEVAQLQEQVALKDAEIERLHSQLSRTAAFHSDHAEKDQEIQRLKTGMETLLVANEDKDRRIEELTGLLNQYRKVKEIVMATQGPSERTLSINEEELEGSFRKWNTANKGPEDLLKPEQVPRIDVATMAVPSGGNVTPQEESSKEGERMWAVSTQLLSSTLTLLFPVQMPPGCSSPTVGPPPLPQKSLETRAQKKLSCSLEDLRSESVDKCVDGNQLSPVVELKDSLFLPGHKYPTLPGKLSGTTPNGEAAKSTSTASPSDPAGSSLLRLGDTESGWDDTAVTNDLSSTSSGTESSPQSPLTPDGKRSPKGIKKFWGKIRRTQSGNFNTDAPGMAEFRRGGLRATAGPRLSRTRDSKGQKSDANAPFAQWSTERVCTWLEDFGLGQYVIFARQWVTSGHTLLTATPQDMEKELGIKHPLHRKKLVLAVKAINTKQEEKSALLDHIWVTRWLDDIGLPQYKDQFHESRVDGRMLQYLTVNDLLFLKVTSQLHHLSIKCAIHVLHVNKFNPHCLHRRPADESNLSPSEVVQWSNHRVMEWLRSVDLAEYAPNLRGSGVHGGLIILEPRFTGDTLAMLLNIPPQKTLLRRHLTTKFNALIGPEAEQEKREKMTSPAYTPLTTTAKVRPRKLGFSHFGNIRKKKFDESTDYICPMEPGDSTGDSHRVYSGYRGLSPLDAPELDGLDQMAPSEGTVTQIGLLSQDIHRLTVGLGPSLHSRTGAREAP</sequence>
<dbReference type="FunFam" id="1.10.150.50:FF:000017">
    <property type="entry name" value="Liprin-beta-1 isoform 1"/>
    <property type="match status" value="1"/>
</dbReference>
<comment type="caution">
    <text evidence="9">The sequence shown here is derived from an EMBL/GenBank/DDBJ whole genome shotgun (WGS) entry which is preliminary data.</text>
</comment>
<dbReference type="GO" id="GO:0005829">
    <property type="term" value="C:cytosol"/>
    <property type="evidence" value="ECO:0007669"/>
    <property type="project" value="UniProtKB-ARBA"/>
</dbReference>
<dbReference type="GO" id="GO:0048786">
    <property type="term" value="C:presynaptic active zone"/>
    <property type="evidence" value="ECO:0007669"/>
    <property type="project" value="TreeGrafter"/>
</dbReference>
<dbReference type="InterPro" id="IPR037619">
    <property type="entry name" value="LIPB1/2_SAM_3rd"/>
</dbReference>
<dbReference type="Pfam" id="PF07647">
    <property type="entry name" value="SAM_2"/>
    <property type="match status" value="1"/>
</dbReference>
<dbReference type="Pfam" id="PF26022">
    <property type="entry name" value="CC_Liprin_beta"/>
    <property type="match status" value="1"/>
</dbReference>
<evidence type="ECO:0000313" key="10">
    <source>
        <dbReference type="Proteomes" id="UP000551758"/>
    </source>
</evidence>
<dbReference type="SUPFAM" id="SSF47769">
    <property type="entry name" value="SAM/Pointed domain"/>
    <property type="match status" value="3"/>
</dbReference>
<accession>A0A7J7ET21</accession>
<dbReference type="GO" id="GO:0007528">
    <property type="term" value="P:neuromuscular junction development"/>
    <property type="evidence" value="ECO:0007669"/>
    <property type="project" value="TreeGrafter"/>
</dbReference>
<keyword evidence="4 6" id="KW-0175">Coiled coil</keyword>
<dbReference type="CDD" id="cd09566">
    <property type="entry name" value="SAM_liprin-beta1_2_repeat2"/>
    <property type="match status" value="1"/>
</dbReference>
<dbReference type="Pfam" id="PF00536">
    <property type="entry name" value="SAM_1"/>
    <property type="match status" value="2"/>
</dbReference>
<feature type="region of interest" description="Disordered" evidence="7">
    <location>
        <begin position="385"/>
        <end position="460"/>
    </location>
</feature>
<feature type="coiled-coil region" evidence="6">
    <location>
        <begin position="117"/>
        <end position="172"/>
    </location>
</feature>
<protein>
    <recommendedName>
        <fullName evidence="8">SAM domain-containing protein</fullName>
    </recommendedName>
</protein>
<comment type="similarity">
    <text evidence="1">Belongs to the liprin family. Liprin-beta subfamily.</text>
</comment>
<dbReference type="Gene3D" id="1.10.150.50">
    <property type="entry name" value="Transcription Factor, Ets-1"/>
    <property type="match status" value="3"/>
</dbReference>
<feature type="domain" description="SAM" evidence="8">
    <location>
        <begin position="519"/>
        <end position="583"/>
    </location>
</feature>
<dbReference type="InterPro" id="IPR013761">
    <property type="entry name" value="SAM/pointed_sf"/>
</dbReference>
<feature type="region of interest" description="Disordered" evidence="7">
    <location>
        <begin position="321"/>
        <end position="340"/>
    </location>
</feature>
<evidence type="ECO:0000256" key="7">
    <source>
        <dbReference type="SAM" id="MobiDB-lite"/>
    </source>
</evidence>
<feature type="compositionally biased region" description="Low complexity" evidence="7">
    <location>
        <begin position="436"/>
        <end position="448"/>
    </location>
</feature>
<dbReference type="PANTHER" id="PTHR12587:SF18">
    <property type="entry name" value="LIPRIN-BETA-2"/>
    <property type="match status" value="1"/>
</dbReference>
<dbReference type="CDD" id="cd09563">
    <property type="entry name" value="SAM_liprin-beta1_2_repeat1"/>
    <property type="match status" value="1"/>
</dbReference>
<dbReference type="AlphaFoldDB" id="A0A7J7ET21"/>
<dbReference type="InterPro" id="IPR029515">
    <property type="entry name" value="Liprin"/>
</dbReference>
<dbReference type="InterPro" id="IPR037618">
    <property type="entry name" value="LIPB1/2_SAM_2nd"/>
</dbReference>
<dbReference type="InterPro" id="IPR001660">
    <property type="entry name" value="SAM"/>
</dbReference>
<feature type="compositionally biased region" description="Polar residues" evidence="7">
    <location>
        <begin position="391"/>
        <end position="408"/>
    </location>
</feature>